<evidence type="ECO:0000313" key="2">
    <source>
        <dbReference type="EMBL" id="KAJ2842522.1"/>
    </source>
</evidence>
<dbReference type="PANTHER" id="PTHR23270:SF10">
    <property type="entry name" value="PROTEIN RRP5 HOMOLOG"/>
    <property type="match status" value="1"/>
</dbReference>
<dbReference type="InterPro" id="IPR003029">
    <property type="entry name" value="S1_domain"/>
</dbReference>
<accession>A0A9W8I6V9</accession>
<dbReference type="OrthoDB" id="412781at2759"/>
<reference evidence="2" key="1">
    <citation type="submission" date="2022-07" db="EMBL/GenBank/DDBJ databases">
        <title>Phylogenomic reconstructions and comparative analyses of Kickxellomycotina fungi.</title>
        <authorList>
            <person name="Reynolds N.K."/>
            <person name="Stajich J.E."/>
            <person name="Barry K."/>
            <person name="Grigoriev I.V."/>
            <person name="Crous P."/>
            <person name="Smith M.E."/>
        </authorList>
    </citation>
    <scope>NUCLEOTIDE SEQUENCE</scope>
    <source>
        <strain evidence="2">NRRL 1566</strain>
    </source>
</reference>
<name>A0A9W8I6V9_9FUNG</name>
<organism evidence="2 3">
    <name type="scientific">Coemansia brasiliensis</name>
    <dbReference type="NCBI Taxonomy" id="2650707"/>
    <lineage>
        <taxon>Eukaryota</taxon>
        <taxon>Fungi</taxon>
        <taxon>Fungi incertae sedis</taxon>
        <taxon>Zoopagomycota</taxon>
        <taxon>Kickxellomycotina</taxon>
        <taxon>Kickxellomycetes</taxon>
        <taxon>Kickxellales</taxon>
        <taxon>Kickxellaceae</taxon>
        <taxon>Coemansia</taxon>
    </lineage>
</organism>
<dbReference type="Gene3D" id="2.40.50.140">
    <property type="entry name" value="Nucleic acid-binding proteins"/>
    <property type="match status" value="1"/>
</dbReference>
<dbReference type="Proteomes" id="UP001139887">
    <property type="component" value="Unassembled WGS sequence"/>
</dbReference>
<comment type="caution">
    <text evidence="2">The sequence shown here is derived from an EMBL/GenBank/DDBJ whole genome shotgun (WGS) entry which is preliminary data.</text>
</comment>
<dbReference type="PANTHER" id="PTHR23270">
    <property type="entry name" value="PROGRAMMED CELL DEATH PROTEIN 11 PRE-RRNA PROCESSING PROTEIN RRP5"/>
    <property type="match status" value="1"/>
</dbReference>
<dbReference type="EMBL" id="JANBUW010001735">
    <property type="protein sequence ID" value="KAJ2842522.1"/>
    <property type="molecule type" value="Genomic_DNA"/>
</dbReference>
<evidence type="ECO:0000313" key="3">
    <source>
        <dbReference type="Proteomes" id="UP001139887"/>
    </source>
</evidence>
<evidence type="ECO:0000259" key="1">
    <source>
        <dbReference type="PROSITE" id="PS50126"/>
    </source>
</evidence>
<keyword evidence="3" id="KW-1185">Reference proteome</keyword>
<dbReference type="AlphaFoldDB" id="A0A9W8I6V9"/>
<dbReference type="SUPFAM" id="SSF50249">
    <property type="entry name" value="Nucleic acid-binding proteins"/>
    <property type="match status" value="1"/>
</dbReference>
<dbReference type="PROSITE" id="PS50126">
    <property type="entry name" value="S1"/>
    <property type="match status" value="1"/>
</dbReference>
<dbReference type="GO" id="GO:0032040">
    <property type="term" value="C:small-subunit processome"/>
    <property type="evidence" value="ECO:0007669"/>
    <property type="project" value="TreeGrafter"/>
</dbReference>
<dbReference type="Pfam" id="PF24682">
    <property type="entry name" value="OB_RRP5"/>
    <property type="match status" value="1"/>
</dbReference>
<dbReference type="SMART" id="SM00316">
    <property type="entry name" value="S1"/>
    <property type="match status" value="2"/>
</dbReference>
<feature type="non-terminal residue" evidence="2">
    <location>
        <position position="1"/>
    </location>
</feature>
<dbReference type="InterPro" id="IPR057302">
    <property type="entry name" value="Rrp5_S1"/>
</dbReference>
<proteinExistence type="predicted"/>
<dbReference type="GO" id="GO:0006364">
    <property type="term" value="P:rRNA processing"/>
    <property type="evidence" value="ECO:0007669"/>
    <property type="project" value="InterPro"/>
</dbReference>
<gene>
    <name evidence="2" type="primary">RRP5_4</name>
    <name evidence="2" type="ORF">IWW36_005878</name>
</gene>
<dbReference type="Pfam" id="PF23459">
    <property type="entry name" value="S1_RRP5"/>
    <property type="match status" value="1"/>
</dbReference>
<sequence length="402" mass="43091">SLGASLPAGHYSDHCGAVAEKIAARVAASTRFEELVVIGTNTERGRITVSAKPALIKAAKAKRIIADAHDVTVGKTLVGWVKKLTSFGAFISFPGSVSALAPLELLSDRYVSLPEDLLQPDQTVVAHVVSVDESVDGGKIRVSLQRSVADVAATECLDPKDFLLDYFRELEGPAGSAAFNDIGRQTTVTVKQKHPYGVLVTPAPTEAVSANASGFVTADQAKEQIDKCKAGAVLAACILDVDPEKDIVDFSLRSALASSKKPKKAKSQKAVELAVRKKKETSVVVEIVKEDYLVLSMPEFDHAIAFAMTKTYNDCSKPFMRFKVGQRLSGTPVRAEANKRTLVMLRPEPEAPSKKAADNKRPVKQPVDSAISFFEDYQPGLATRAKVMSIKGSQANLNLAAN</sequence>
<dbReference type="InterPro" id="IPR057300">
    <property type="entry name" value="OB_Rrp5"/>
</dbReference>
<protein>
    <submittedName>
        <fullName evidence="2">rRNA biogenesis protein rrp5</fullName>
    </submittedName>
</protein>
<dbReference type="GO" id="GO:0003723">
    <property type="term" value="F:RNA binding"/>
    <property type="evidence" value="ECO:0007669"/>
    <property type="project" value="TreeGrafter"/>
</dbReference>
<dbReference type="InterPro" id="IPR045209">
    <property type="entry name" value="Rrp5"/>
</dbReference>
<feature type="domain" description="S1 motif" evidence="1">
    <location>
        <begin position="74"/>
        <end position="145"/>
    </location>
</feature>
<feature type="non-terminal residue" evidence="2">
    <location>
        <position position="402"/>
    </location>
</feature>
<dbReference type="InterPro" id="IPR012340">
    <property type="entry name" value="NA-bd_OB-fold"/>
</dbReference>